<dbReference type="EC" id="3.1.3.48" evidence="1"/>
<protein>
    <recommendedName>
        <fullName evidence="1">protein-tyrosine-phosphatase</fullName>
        <ecNumber evidence="1">3.1.3.48</ecNumber>
    </recommendedName>
</protein>
<evidence type="ECO:0000313" key="7">
    <source>
        <dbReference type="Ensembl" id="ENSNGAP00000003231.1"/>
    </source>
</evidence>
<dbReference type="PROSITE" id="PS00383">
    <property type="entry name" value="TYR_PHOSPHATASE_1"/>
    <property type="match status" value="1"/>
</dbReference>
<name>A0A8C6QJZ8_NANGA</name>
<dbReference type="InterPro" id="IPR029021">
    <property type="entry name" value="Prot-tyrosine_phosphatase-like"/>
</dbReference>
<dbReference type="GO" id="GO:0005737">
    <property type="term" value="C:cytoplasm"/>
    <property type="evidence" value="ECO:0007669"/>
    <property type="project" value="TreeGrafter"/>
</dbReference>
<dbReference type="PROSITE" id="PS50056">
    <property type="entry name" value="TYR_PHOSPHATASE_2"/>
    <property type="match status" value="1"/>
</dbReference>
<evidence type="ECO:0000256" key="1">
    <source>
        <dbReference type="ARBA" id="ARBA00013064"/>
    </source>
</evidence>
<reference evidence="7" key="2">
    <citation type="submission" date="2025-09" db="UniProtKB">
        <authorList>
            <consortium name="Ensembl"/>
        </authorList>
    </citation>
    <scope>IDENTIFICATION</scope>
</reference>
<dbReference type="PANTHER" id="PTHR45983">
    <property type="entry name" value="TYROSINE PHOSPHATSE N18, PUTATIVE-RELATED"/>
    <property type="match status" value="1"/>
</dbReference>
<dbReference type="InterPro" id="IPR047170">
    <property type="entry name" value="PTN12/18/22"/>
</dbReference>
<keyword evidence="3" id="KW-0904">Protein phosphatase</keyword>
<dbReference type="OMA" id="CARIVTI"/>
<reference evidence="7" key="1">
    <citation type="submission" date="2025-08" db="UniProtKB">
        <authorList>
            <consortium name="Ensembl"/>
        </authorList>
    </citation>
    <scope>IDENTIFICATION</scope>
</reference>
<comment type="similarity">
    <text evidence="4">Belongs to the protein-tyrosine phosphatase family. Non-receptor class 4 subfamily.</text>
</comment>
<evidence type="ECO:0000313" key="8">
    <source>
        <dbReference type="Proteomes" id="UP000694381"/>
    </source>
</evidence>
<keyword evidence="2" id="KW-0378">Hydrolase</keyword>
<dbReference type="Ensembl" id="ENSNGAT00000004488.1">
    <property type="protein sequence ID" value="ENSNGAP00000003231.1"/>
    <property type="gene ID" value="ENSNGAG00000003555.1"/>
</dbReference>
<dbReference type="InterPro" id="IPR000387">
    <property type="entry name" value="Tyr_Pase_dom"/>
</dbReference>
<evidence type="ECO:0000256" key="4">
    <source>
        <dbReference type="ARBA" id="ARBA00034734"/>
    </source>
</evidence>
<dbReference type="InterPro" id="IPR016130">
    <property type="entry name" value="Tyr_Pase_AS"/>
</dbReference>
<dbReference type="SMART" id="SM00404">
    <property type="entry name" value="PTPc_motif"/>
    <property type="match status" value="1"/>
</dbReference>
<accession>A0A8C6QJZ8</accession>
<dbReference type="SMART" id="SM00194">
    <property type="entry name" value="PTPc"/>
    <property type="match status" value="1"/>
</dbReference>
<evidence type="ECO:0000256" key="3">
    <source>
        <dbReference type="ARBA" id="ARBA00022912"/>
    </source>
</evidence>
<dbReference type="Pfam" id="PF00102">
    <property type="entry name" value="Y_phosphatase"/>
    <property type="match status" value="1"/>
</dbReference>
<dbReference type="PANTHER" id="PTHR45983:SF3">
    <property type="entry name" value="TYROSINE-PROTEIN PHOSPHATASE NON-RECEPTOR TYPE 12"/>
    <property type="match status" value="1"/>
</dbReference>
<dbReference type="PROSITE" id="PS50055">
    <property type="entry name" value="TYR_PHOSPHATASE_PTP"/>
    <property type="match status" value="1"/>
</dbReference>
<dbReference type="InterPro" id="IPR000242">
    <property type="entry name" value="PTP_cat"/>
</dbReference>
<organism evidence="7 8">
    <name type="scientific">Nannospalax galili</name>
    <name type="common">Northern Israeli blind subterranean mole rat</name>
    <name type="synonym">Spalax galili</name>
    <dbReference type="NCBI Taxonomy" id="1026970"/>
    <lineage>
        <taxon>Eukaryota</taxon>
        <taxon>Metazoa</taxon>
        <taxon>Chordata</taxon>
        <taxon>Craniata</taxon>
        <taxon>Vertebrata</taxon>
        <taxon>Euteleostomi</taxon>
        <taxon>Mammalia</taxon>
        <taxon>Eutheria</taxon>
        <taxon>Euarchontoglires</taxon>
        <taxon>Glires</taxon>
        <taxon>Rodentia</taxon>
        <taxon>Myomorpha</taxon>
        <taxon>Muroidea</taxon>
        <taxon>Spalacidae</taxon>
        <taxon>Spalacinae</taxon>
        <taxon>Nannospalax</taxon>
    </lineage>
</organism>
<dbReference type="GeneTree" id="ENSGT00940000156909"/>
<dbReference type="SUPFAM" id="SSF52799">
    <property type="entry name" value="(Phosphotyrosine protein) phosphatases II"/>
    <property type="match status" value="1"/>
</dbReference>
<dbReference type="AlphaFoldDB" id="A0A8C6QJZ8"/>
<dbReference type="Gene3D" id="3.90.190.10">
    <property type="entry name" value="Protein tyrosine phosphatase superfamily"/>
    <property type="match status" value="2"/>
</dbReference>
<dbReference type="InterPro" id="IPR003595">
    <property type="entry name" value="Tyr_Pase_cat"/>
</dbReference>
<evidence type="ECO:0000259" key="6">
    <source>
        <dbReference type="PROSITE" id="PS50056"/>
    </source>
</evidence>
<feature type="domain" description="Tyrosine-protein phosphatase" evidence="5">
    <location>
        <begin position="13"/>
        <end position="243"/>
    </location>
</feature>
<dbReference type="GO" id="GO:0004726">
    <property type="term" value="F:non-membrane spanning protein tyrosine phosphatase activity"/>
    <property type="evidence" value="ECO:0007669"/>
    <property type="project" value="InterPro"/>
</dbReference>
<proteinExistence type="inferred from homology"/>
<dbReference type="GO" id="GO:0005634">
    <property type="term" value="C:nucleus"/>
    <property type="evidence" value="ECO:0007669"/>
    <property type="project" value="TreeGrafter"/>
</dbReference>
<keyword evidence="8" id="KW-1185">Reference proteome</keyword>
<dbReference type="PRINTS" id="PR00700">
    <property type="entry name" value="PRTYPHPHTASE"/>
</dbReference>
<evidence type="ECO:0000256" key="2">
    <source>
        <dbReference type="ARBA" id="ARBA00022801"/>
    </source>
</evidence>
<evidence type="ECO:0000259" key="5">
    <source>
        <dbReference type="PROSITE" id="PS50055"/>
    </source>
</evidence>
<feature type="domain" description="Tyrosine specific protein phosphatases" evidence="6">
    <location>
        <begin position="157"/>
        <end position="234"/>
    </location>
</feature>
<dbReference type="Proteomes" id="UP000694381">
    <property type="component" value="Unassembled WGS sequence"/>
</dbReference>
<sequence length="368" mass="42958">MEQVEILRRFIQRVQAMKSSDHNGEDNFARDFMRLRRLSTRYRTEKIYPTATGEKEENVKKNRYKDILPCKFEMPLIKQTEIITKFEMGRKKCERYWPLYGEDPITFAPFKISCEDEQARPDYFIRTLLLEFQNESRRLYQFHYVNWPDHDVPSSFDSILDMISLMRKYQEHEDVPICIHCSEGCGRTGAICAIDYTWNLLKAGKIPEEFNVFNLIQEMRTQRHSAVQTKEQYELVHRAIAQLFEKQLQLYEIHGTQKIADGNEITTENMVSSIDGEKQDSPPPKPPRTRSCLVEGDAKEEILQPPEPHPVPPILTPSPPSAFPTVTTVCATERQIYSIPSSKRGTNSSVDCYLNIFCWDHLPALYYT</sequence>